<reference evidence="1 2" key="1">
    <citation type="submission" date="2020-04" db="EMBL/GenBank/DDBJ databases">
        <authorList>
            <person name="Wallbank WR R."/>
            <person name="Pardo Diaz C."/>
            <person name="Kozak K."/>
            <person name="Martin S."/>
            <person name="Jiggins C."/>
            <person name="Moest M."/>
            <person name="Warren A I."/>
            <person name="Byers J.R.P. K."/>
            <person name="Montejo-Kovacevich G."/>
            <person name="Yen C E."/>
        </authorList>
    </citation>
    <scope>NUCLEOTIDE SEQUENCE [LARGE SCALE GENOMIC DNA]</scope>
</reference>
<organism evidence="1 2">
    <name type="scientific">Arctia plantaginis</name>
    <name type="common">Wood tiger moth</name>
    <name type="synonym">Phalaena plantaginis</name>
    <dbReference type="NCBI Taxonomy" id="874455"/>
    <lineage>
        <taxon>Eukaryota</taxon>
        <taxon>Metazoa</taxon>
        <taxon>Ecdysozoa</taxon>
        <taxon>Arthropoda</taxon>
        <taxon>Hexapoda</taxon>
        <taxon>Insecta</taxon>
        <taxon>Pterygota</taxon>
        <taxon>Neoptera</taxon>
        <taxon>Endopterygota</taxon>
        <taxon>Lepidoptera</taxon>
        <taxon>Glossata</taxon>
        <taxon>Ditrysia</taxon>
        <taxon>Noctuoidea</taxon>
        <taxon>Erebidae</taxon>
        <taxon>Arctiinae</taxon>
        <taxon>Arctia</taxon>
    </lineage>
</organism>
<accession>A0A8S0ZCR8</accession>
<dbReference type="EMBL" id="CADEBD010000288">
    <property type="protein sequence ID" value="CAB3230957.1"/>
    <property type="molecule type" value="Genomic_DNA"/>
</dbReference>
<dbReference type="OrthoDB" id="276989at2759"/>
<comment type="caution">
    <text evidence="1">The sequence shown here is derived from an EMBL/GenBank/DDBJ whole genome shotgun (WGS) entry which is preliminary data.</text>
</comment>
<evidence type="ECO:0000313" key="2">
    <source>
        <dbReference type="Proteomes" id="UP000494256"/>
    </source>
</evidence>
<dbReference type="Proteomes" id="UP000494256">
    <property type="component" value="Unassembled WGS sequence"/>
</dbReference>
<sequence>MEHLRGLLTRSLGKKVTYEQLLEALETRYRDAHLEHVLRAQLKDRVQCIGEKLQQWALEVEKRVRKAYQSAPAH</sequence>
<proteinExistence type="predicted"/>
<protein>
    <submittedName>
        <fullName evidence="1">Uncharacterized protein</fullName>
    </submittedName>
</protein>
<dbReference type="AlphaFoldDB" id="A0A8S0ZCR8"/>
<gene>
    <name evidence="1" type="ORF">APLA_LOCUS4824</name>
</gene>
<evidence type="ECO:0000313" key="1">
    <source>
        <dbReference type="EMBL" id="CAB3230957.1"/>
    </source>
</evidence>
<name>A0A8S0ZCR8_ARCPL</name>